<dbReference type="GO" id="GO:0005829">
    <property type="term" value="C:cytosol"/>
    <property type="evidence" value="ECO:0007669"/>
    <property type="project" value="TreeGrafter"/>
</dbReference>
<comment type="catalytic activity">
    <reaction evidence="6 7">
        <text>N(6)-[(R)-S(8)-aminomethyldihydrolipoyl]-L-lysyl-[protein] + (6S)-5,6,7,8-tetrahydrofolate = N(6)-[(R)-dihydrolipoyl]-L-lysyl-[protein] + (6R)-5,10-methylene-5,6,7,8-tetrahydrofolate + NH4(+)</text>
        <dbReference type="Rhea" id="RHEA:16945"/>
        <dbReference type="Rhea" id="RHEA-COMP:10475"/>
        <dbReference type="Rhea" id="RHEA-COMP:10492"/>
        <dbReference type="ChEBI" id="CHEBI:15636"/>
        <dbReference type="ChEBI" id="CHEBI:28938"/>
        <dbReference type="ChEBI" id="CHEBI:57453"/>
        <dbReference type="ChEBI" id="CHEBI:83100"/>
        <dbReference type="ChEBI" id="CHEBI:83143"/>
        <dbReference type="EC" id="2.1.2.10"/>
    </reaction>
</comment>
<evidence type="ECO:0000256" key="7">
    <source>
        <dbReference type="HAMAP-Rule" id="MF_00259"/>
    </source>
</evidence>
<dbReference type="NCBIfam" id="TIGR00528">
    <property type="entry name" value="gcvT"/>
    <property type="match status" value="1"/>
</dbReference>
<dbReference type="Gene3D" id="2.40.30.110">
    <property type="entry name" value="Aminomethyltransferase beta-barrel domains"/>
    <property type="match status" value="1"/>
</dbReference>
<feature type="domain" description="GCVT N-terminal" evidence="9">
    <location>
        <begin position="6"/>
        <end position="261"/>
    </location>
</feature>
<evidence type="ECO:0000259" key="10">
    <source>
        <dbReference type="Pfam" id="PF08669"/>
    </source>
</evidence>
<protein>
    <recommendedName>
        <fullName evidence="2 7">Aminomethyltransferase</fullName>
        <ecNumber evidence="2 7">2.1.2.10</ecNumber>
    </recommendedName>
    <alternativeName>
        <fullName evidence="5 7">Glycine cleavage system T protein</fullName>
    </alternativeName>
</protein>
<dbReference type="EMBL" id="FOQD01000007">
    <property type="protein sequence ID" value="SFI23416.1"/>
    <property type="molecule type" value="Genomic_DNA"/>
</dbReference>
<dbReference type="InterPro" id="IPR028896">
    <property type="entry name" value="GcvT/YgfZ/DmdA"/>
</dbReference>
<evidence type="ECO:0000259" key="9">
    <source>
        <dbReference type="Pfam" id="PF01571"/>
    </source>
</evidence>
<evidence type="ECO:0000256" key="4">
    <source>
        <dbReference type="ARBA" id="ARBA00022679"/>
    </source>
</evidence>
<proteinExistence type="inferred from homology"/>
<feature type="domain" description="Aminomethyltransferase C-terminal" evidence="10">
    <location>
        <begin position="281"/>
        <end position="358"/>
    </location>
</feature>
<dbReference type="SUPFAM" id="SSF101790">
    <property type="entry name" value="Aminomethyltransferase beta-barrel domain"/>
    <property type="match status" value="1"/>
</dbReference>
<evidence type="ECO:0000256" key="5">
    <source>
        <dbReference type="ARBA" id="ARBA00031395"/>
    </source>
</evidence>
<dbReference type="GO" id="GO:0008483">
    <property type="term" value="F:transaminase activity"/>
    <property type="evidence" value="ECO:0007669"/>
    <property type="project" value="UniProtKB-KW"/>
</dbReference>
<evidence type="ECO:0000313" key="11">
    <source>
        <dbReference type="EMBL" id="SFI23416.1"/>
    </source>
</evidence>
<dbReference type="OrthoDB" id="9774591at2"/>
<dbReference type="GO" id="GO:0008168">
    <property type="term" value="F:methyltransferase activity"/>
    <property type="evidence" value="ECO:0007669"/>
    <property type="project" value="UniProtKB-KW"/>
</dbReference>
<dbReference type="PIRSF" id="PIRSF006487">
    <property type="entry name" value="GcvT"/>
    <property type="match status" value="1"/>
</dbReference>
<dbReference type="Gene3D" id="3.30.1360.120">
    <property type="entry name" value="Probable tRNA modification gtpase trme, domain 1"/>
    <property type="match status" value="1"/>
</dbReference>
<dbReference type="InterPro" id="IPR013977">
    <property type="entry name" value="GcvT_C"/>
</dbReference>
<dbReference type="InterPro" id="IPR006223">
    <property type="entry name" value="GcvT"/>
</dbReference>
<dbReference type="InterPro" id="IPR022903">
    <property type="entry name" value="GcvT_bac"/>
</dbReference>
<dbReference type="InterPro" id="IPR006222">
    <property type="entry name" value="GCVT_N"/>
</dbReference>
<dbReference type="Gene3D" id="4.10.1250.10">
    <property type="entry name" value="Aminomethyltransferase fragment"/>
    <property type="match status" value="1"/>
</dbReference>
<dbReference type="HAMAP" id="MF_00259">
    <property type="entry name" value="GcvT"/>
    <property type="match status" value="1"/>
</dbReference>
<dbReference type="PANTHER" id="PTHR43757">
    <property type="entry name" value="AMINOMETHYLTRANSFERASE"/>
    <property type="match status" value="1"/>
</dbReference>
<dbReference type="InterPro" id="IPR029043">
    <property type="entry name" value="GcvT/YgfZ_C"/>
</dbReference>
<keyword evidence="12" id="KW-1185">Reference proteome</keyword>
<dbReference type="GO" id="GO:0032259">
    <property type="term" value="P:methylation"/>
    <property type="evidence" value="ECO:0007669"/>
    <property type="project" value="UniProtKB-KW"/>
</dbReference>
<dbReference type="Proteomes" id="UP000199518">
    <property type="component" value="Unassembled WGS sequence"/>
</dbReference>
<evidence type="ECO:0000256" key="2">
    <source>
        <dbReference type="ARBA" id="ARBA00012616"/>
    </source>
</evidence>
<evidence type="ECO:0000256" key="3">
    <source>
        <dbReference type="ARBA" id="ARBA00022576"/>
    </source>
</evidence>
<keyword evidence="4 7" id="KW-0808">Transferase</keyword>
<dbReference type="GO" id="GO:0019464">
    <property type="term" value="P:glycine decarboxylation via glycine cleavage system"/>
    <property type="evidence" value="ECO:0007669"/>
    <property type="project" value="UniProtKB-UniRule"/>
</dbReference>
<evidence type="ECO:0000256" key="1">
    <source>
        <dbReference type="ARBA" id="ARBA00008609"/>
    </source>
</evidence>
<name>A0A1I3GIX6_9PLAN</name>
<comment type="function">
    <text evidence="7">The glycine cleavage system catalyzes the degradation of glycine.</text>
</comment>
<dbReference type="Pfam" id="PF01571">
    <property type="entry name" value="GCV_T"/>
    <property type="match status" value="1"/>
</dbReference>
<dbReference type="FunFam" id="4.10.1250.10:FF:000001">
    <property type="entry name" value="Aminomethyltransferase"/>
    <property type="match status" value="1"/>
</dbReference>
<evidence type="ECO:0000256" key="6">
    <source>
        <dbReference type="ARBA" id="ARBA00047665"/>
    </source>
</evidence>
<evidence type="ECO:0000256" key="8">
    <source>
        <dbReference type="PIRSR" id="PIRSR006487-1"/>
    </source>
</evidence>
<dbReference type="EC" id="2.1.2.10" evidence="2 7"/>
<organism evidence="11 12">
    <name type="scientific">Planctomicrobium piriforme</name>
    <dbReference type="NCBI Taxonomy" id="1576369"/>
    <lineage>
        <taxon>Bacteria</taxon>
        <taxon>Pseudomonadati</taxon>
        <taxon>Planctomycetota</taxon>
        <taxon>Planctomycetia</taxon>
        <taxon>Planctomycetales</taxon>
        <taxon>Planctomycetaceae</taxon>
        <taxon>Planctomicrobium</taxon>
    </lineage>
</organism>
<dbReference type="GO" id="GO:0004047">
    <property type="term" value="F:aminomethyltransferase activity"/>
    <property type="evidence" value="ECO:0007669"/>
    <property type="project" value="UniProtKB-UniRule"/>
</dbReference>
<dbReference type="InterPro" id="IPR027266">
    <property type="entry name" value="TrmE/GcvT-like"/>
</dbReference>
<dbReference type="FunFam" id="2.40.30.110:FF:000003">
    <property type="entry name" value="Aminomethyltransferase"/>
    <property type="match status" value="1"/>
</dbReference>
<dbReference type="Pfam" id="PF08669">
    <property type="entry name" value="GCV_T_C"/>
    <property type="match status" value="1"/>
</dbReference>
<evidence type="ECO:0000313" key="12">
    <source>
        <dbReference type="Proteomes" id="UP000199518"/>
    </source>
</evidence>
<dbReference type="Gene3D" id="3.30.70.1400">
    <property type="entry name" value="Aminomethyltransferase beta-barrel domains"/>
    <property type="match status" value="1"/>
</dbReference>
<comment type="subunit">
    <text evidence="7">The glycine cleavage system is composed of four proteins: P, T, L and H.</text>
</comment>
<dbReference type="NCBIfam" id="NF001567">
    <property type="entry name" value="PRK00389.1"/>
    <property type="match status" value="1"/>
</dbReference>
<dbReference type="PANTHER" id="PTHR43757:SF2">
    <property type="entry name" value="AMINOMETHYLTRANSFERASE, MITOCHONDRIAL"/>
    <property type="match status" value="1"/>
</dbReference>
<comment type="similarity">
    <text evidence="1 7">Belongs to the GcvT family.</text>
</comment>
<dbReference type="FunFam" id="3.30.70.1400:FF:000001">
    <property type="entry name" value="Aminomethyltransferase"/>
    <property type="match status" value="1"/>
</dbReference>
<accession>A0A1I3GIX6</accession>
<dbReference type="AlphaFoldDB" id="A0A1I3GIX6"/>
<gene>
    <name evidence="7" type="primary">gcvT</name>
    <name evidence="11" type="ORF">SAMN05421753_10715</name>
</gene>
<dbReference type="SUPFAM" id="SSF103025">
    <property type="entry name" value="Folate-binding domain"/>
    <property type="match status" value="1"/>
</dbReference>
<sequence length="360" mass="39700">MLQTALHDWHAAHHGRMVDFAGWHMPIQYSSIVDEHHAVRQRVGLFDIAHMGRLWFRGPEQIKLLDHVLTNHVAKMKPGQVRYSLVCREDGGILDDVLIYRFEEDCLLVVNGANREKIVSWISAHQSGFDAAFTDTTTDTFMFALQGPQAQGLLQPHADCDLATIRYYNARKAAVFGVPAVISRTGYTGEDGFEVIVDNSHAVDAWEKVMAAGSAAGIAPCGLGCRDTLRLEAAMPLYGHEMDETVDPFTANLSFGVKLDKPDFIGKTALTQLADKDDLPRRVGLQLDGKRIARQGAEVYFESQKVGIVTSGTFSPTLEISLAMASVAPQVSEPGGVLEIDIRGRREPARVVALPFYKRK</sequence>
<dbReference type="GO" id="GO:0005960">
    <property type="term" value="C:glycine cleavage complex"/>
    <property type="evidence" value="ECO:0007669"/>
    <property type="project" value="InterPro"/>
</dbReference>
<keyword evidence="3 7" id="KW-0032">Aminotransferase</keyword>
<feature type="binding site" evidence="8">
    <location>
        <position position="194"/>
    </location>
    <ligand>
        <name>substrate</name>
    </ligand>
</feature>
<reference evidence="12" key="1">
    <citation type="submission" date="2016-10" db="EMBL/GenBank/DDBJ databases">
        <authorList>
            <person name="Varghese N."/>
            <person name="Submissions S."/>
        </authorList>
    </citation>
    <scope>NUCLEOTIDE SEQUENCE [LARGE SCALE GENOMIC DNA]</scope>
    <source>
        <strain evidence="12">DSM 26348</strain>
    </source>
</reference>
<dbReference type="STRING" id="1576369.SAMN05421753_10715"/>
<dbReference type="RefSeq" id="WP_092049777.1">
    <property type="nucleotide sequence ID" value="NZ_FOQD01000007.1"/>
</dbReference>
<keyword evidence="11" id="KW-0489">Methyltransferase</keyword>